<dbReference type="PRINTS" id="PR01415">
    <property type="entry name" value="ANKYRIN"/>
</dbReference>
<dbReference type="EMBL" id="MN740547">
    <property type="protein sequence ID" value="QHS77431.1"/>
    <property type="molecule type" value="Genomic_DNA"/>
</dbReference>
<dbReference type="Gene3D" id="1.25.40.20">
    <property type="entry name" value="Ankyrin repeat-containing domain"/>
    <property type="match status" value="3"/>
</dbReference>
<sequence length="737" mass="85912">MDVNRTLFNYVRDQEWEKLLEVLKKNDDIDVNIRDNNGNYLITYAVLFNKIDVVSQLIHSGAKLDVTDNDNRSILYTAVKYGYKKVLELLLHFNKTTVGISLVDIQDVNNNIPIHYAISSKEYDICKILIDHGSNLNIKDINGNTSLHLAIYSRDLEICKLILEHTTKINSKNNAGETPLHLSCNLELLDIIEFLLKNGADVDPKDYEYEYTPLLYAVSRGNSSISALLLKYDANPNHQDFYGNSSLHFAILENNTEIFLQLTESKYSKNKVNFNLYNADSKLPLHLAIEKKNSRYIDILIEKSNLNIQDSEGNSPLHLLAKTSLWIQYKNKIKTSKMNIFLKNKNNKTVLDYIDKEDYREFIDLIVESYLYRLRNKPYTWNSSWENICKKEVFADKISSKELKEFEKIINTKNKEDLCKSVVTKKILDIATNKLNPKKEKSFPEKQGYVHLDLDNNNSLEFCTFTGITLDILIGLIVVLNKHKTATSTLTPNFVTNTNLCDFYKQLGVVSDTNCEFLNFELIWVYHKLYLSDDFFNQFRKKMNKPNKRFIIIPLGIELREGSHANYLIYDNQLKQIERFEPYGSQAPQGFNYNPSLLDSILMNRFESVFDIKYVSPDDYLPKIGFQVFESYENMCIKIGDPKGFCALWALWYTDMRMKYPDLDRKILVKEIFKTVKEENRSFKNLIRNYSSNVIKKRDAILQKANININDWLNDKYTTSQMKIIINILREEIQKLG</sequence>
<dbReference type="PANTHER" id="PTHR24198:SF165">
    <property type="entry name" value="ANKYRIN REPEAT-CONTAINING PROTEIN-RELATED"/>
    <property type="match status" value="1"/>
</dbReference>
<evidence type="ECO:0000256" key="2">
    <source>
        <dbReference type="ARBA" id="ARBA00023043"/>
    </source>
</evidence>
<keyword evidence="2" id="KW-0040">ANK repeat</keyword>
<protein>
    <submittedName>
        <fullName evidence="3">Uncharacterized protein</fullName>
    </submittedName>
</protein>
<evidence type="ECO:0000313" key="3">
    <source>
        <dbReference type="EMBL" id="QHS77431.1"/>
    </source>
</evidence>
<accession>A0A6C0ACW8</accession>
<dbReference type="InterPro" id="IPR002110">
    <property type="entry name" value="Ankyrin_rpt"/>
</dbReference>
<dbReference type="AlphaFoldDB" id="A0A6C0ACW8"/>
<proteinExistence type="predicted"/>
<dbReference type="PANTHER" id="PTHR24198">
    <property type="entry name" value="ANKYRIN REPEAT AND PROTEIN KINASE DOMAIN-CONTAINING PROTEIN"/>
    <property type="match status" value="1"/>
</dbReference>
<name>A0A6C0ACW8_9ZZZZ</name>
<evidence type="ECO:0000256" key="1">
    <source>
        <dbReference type="ARBA" id="ARBA00022737"/>
    </source>
</evidence>
<dbReference type="SUPFAM" id="SSF48403">
    <property type="entry name" value="Ankyrin repeat"/>
    <property type="match status" value="1"/>
</dbReference>
<dbReference type="Pfam" id="PF12796">
    <property type="entry name" value="Ank_2"/>
    <property type="match status" value="3"/>
</dbReference>
<reference evidence="3" key="1">
    <citation type="journal article" date="2020" name="Nature">
        <title>Giant virus diversity and host interactions through global metagenomics.</title>
        <authorList>
            <person name="Schulz F."/>
            <person name="Roux S."/>
            <person name="Paez-Espino D."/>
            <person name="Jungbluth S."/>
            <person name="Walsh D.A."/>
            <person name="Denef V.J."/>
            <person name="McMahon K.D."/>
            <person name="Konstantinidis K.T."/>
            <person name="Eloe-Fadrosh E.A."/>
            <person name="Kyrpides N.C."/>
            <person name="Woyke T."/>
        </authorList>
    </citation>
    <scope>NUCLEOTIDE SEQUENCE</scope>
    <source>
        <strain evidence="3">GVMAG-S-1004661-13</strain>
    </source>
</reference>
<dbReference type="InterPro" id="IPR036770">
    <property type="entry name" value="Ankyrin_rpt-contain_sf"/>
</dbReference>
<dbReference type="SMART" id="SM00248">
    <property type="entry name" value="ANK"/>
    <property type="match status" value="9"/>
</dbReference>
<dbReference type="PROSITE" id="PS50088">
    <property type="entry name" value="ANK_REPEAT"/>
    <property type="match status" value="5"/>
</dbReference>
<keyword evidence="1" id="KW-0677">Repeat</keyword>
<dbReference type="PROSITE" id="PS50297">
    <property type="entry name" value="ANK_REP_REGION"/>
    <property type="match status" value="4"/>
</dbReference>
<organism evidence="3">
    <name type="scientific">viral metagenome</name>
    <dbReference type="NCBI Taxonomy" id="1070528"/>
    <lineage>
        <taxon>unclassified sequences</taxon>
        <taxon>metagenomes</taxon>
        <taxon>organismal metagenomes</taxon>
    </lineage>
</organism>